<name>A0A7S1D7J4_CYCTE</name>
<dbReference type="Pfam" id="PF17783">
    <property type="entry name" value="WHD_CvfB"/>
    <property type="match status" value="1"/>
</dbReference>
<dbReference type="InterPro" id="IPR014464">
    <property type="entry name" value="CvfB_fam"/>
</dbReference>
<organism evidence="2">
    <name type="scientific">Cyclophora tenuis</name>
    <name type="common">Marine diatom</name>
    <dbReference type="NCBI Taxonomy" id="216820"/>
    <lineage>
        <taxon>Eukaryota</taxon>
        <taxon>Sar</taxon>
        <taxon>Stramenopiles</taxon>
        <taxon>Ochrophyta</taxon>
        <taxon>Bacillariophyta</taxon>
        <taxon>Fragilariophyceae</taxon>
        <taxon>Fragilariophycidae</taxon>
        <taxon>Cyclophorales</taxon>
        <taxon>Cyclophoraceae</taxon>
        <taxon>Cyclophora</taxon>
    </lineage>
</organism>
<dbReference type="InterPro" id="IPR040764">
    <property type="entry name" value="CvfB_WH"/>
</dbReference>
<evidence type="ECO:0000313" key="2">
    <source>
        <dbReference type="EMBL" id="CAD8940636.1"/>
    </source>
</evidence>
<evidence type="ECO:0000259" key="1">
    <source>
        <dbReference type="Pfam" id="PF17783"/>
    </source>
</evidence>
<dbReference type="InterPro" id="IPR036388">
    <property type="entry name" value="WH-like_DNA-bd_sf"/>
</dbReference>
<dbReference type="PANTHER" id="PTHR37296:SF1">
    <property type="entry name" value="CONSERVED VIRULENCE FACTOR B"/>
    <property type="match status" value="1"/>
</dbReference>
<feature type="domain" description="Conserved virulence factor B-like winged helix" evidence="1">
    <location>
        <begin position="107"/>
        <end position="166"/>
    </location>
</feature>
<dbReference type="PANTHER" id="PTHR37296">
    <property type="entry name" value="CONSERVED VIRULENCE FACTOR B"/>
    <property type="match status" value="1"/>
</dbReference>
<dbReference type="EMBL" id="HBFW01018266">
    <property type="protein sequence ID" value="CAD8940636.1"/>
    <property type="molecule type" value="Transcribed_RNA"/>
</dbReference>
<dbReference type="Gene3D" id="1.10.10.10">
    <property type="entry name" value="Winged helix-like DNA-binding domain superfamily/Winged helix DNA-binding domain"/>
    <property type="match status" value="1"/>
</dbReference>
<proteinExistence type="predicted"/>
<accession>A0A7S1D7J4</accession>
<sequence>MSDTLHEFQKGDQVQVEVVSFGPLGASVEVIGLGHGANDVIEDSEPALGRGLILQKEIKYFREARNYVDVVVGEVLPAYIEKVRDDKKLHIALRVVGGKAKADQVSEMIMARLEWEQDGALPIGDKSPPEAIGREFPGVSKSAFKRALSMLYKKGLVKPGPDSISLMR</sequence>
<protein>
    <recommendedName>
        <fullName evidence="1">Conserved virulence factor B-like winged helix domain-containing protein</fullName>
    </recommendedName>
</protein>
<dbReference type="AlphaFoldDB" id="A0A7S1D7J4"/>
<gene>
    <name evidence="2" type="ORF">CTEN0397_LOCUS11702</name>
</gene>
<reference evidence="2" key="1">
    <citation type="submission" date="2021-01" db="EMBL/GenBank/DDBJ databases">
        <authorList>
            <person name="Corre E."/>
            <person name="Pelletier E."/>
            <person name="Niang G."/>
            <person name="Scheremetjew M."/>
            <person name="Finn R."/>
            <person name="Kale V."/>
            <person name="Holt S."/>
            <person name="Cochrane G."/>
            <person name="Meng A."/>
            <person name="Brown T."/>
            <person name="Cohen L."/>
        </authorList>
    </citation>
    <scope>NUCLEOTIDE SEQUENCE</scope>
    <source>
        <strain evidence="2">ECT3854</strain>
    </source>
</reference>